<gene>
    <name evidence="2" type="ORF">S01H4_29410</name>
</gene>
<evidence type="ECO:0000313" key="2">
    <source>
        <dbReference type="EMBL" id="GAG79575.1"/>
    </source>
</evidence>
<evidence type="ECO:0000256" key="1">
    <source>
        <dbReference type="SAM" id="MobiDB-lite"/>
    </source>
</evidence>
<sequence length="51" mass="6017">KYFDNLVDYNEFEDKSKSSTGNKSKSSTGNKSRDKVNHIYDLDNYYDMQLI</sequence>
<feature type="compositionally biased region" description="Low complexity" evidence="1">
    <location>
        <begin position="18"/>
        <end position="30"/>
    </location>
</feature>
<comment type="caution">
    <text evidence="2">The sequence shown here is derived from an EMBL/GenBank/DDBJ whole genome shotgun (WGS) entry which is preliminary data.</text>
</comment>
<name>X1AAU5_9ZZZZ</name>
<dbReference type="AlphaFoldDB" id="X1AAU5"/>
<feature type="non-terminal residue" evidence="2">
    <location>
        <position position="1"/>
    </location>
</feature>
<proteinExistence type="predicted"/>
<organism evidence="2">
    <name type="scientific">marine sediment metagenome</name>
    <dbReference type="NCBI Taxonomy" id="412755"/>
    <lineage>
        <taxon>unclassified sequences</taxon>
        <taxon>metagenomes</taxon>
        <taxon>ecological metagenomes</taxon>
    </lineage>
</organism>
<reference evidence="2" key="1">
    <citation type="journal article" date="2014" name="Front. Microbiol.">
        <title>High frequency of phylogenetically diverse reductive dehalogenase-homologous genes in deep subseafloor sedimentary metagenomes.</title>
        <authorList>
            <person name="Kawai M."/>
            <person name="Futagami T."/>
            <person name="Toyoda A."/>
            <person name="Takaki Y."/>
            <person name="Nishi S."/>
            <person name="Hori S."/>
            <person name="Arai W."/>
            <person name="Tsubouchi T."/>
            <person name="Morono Y."/>
            <person name="Uchiyama I."/>
            <person name="Ito T."/>
            <person name="Fujiyama A."/>
            <person name="Inagaki F."/>
            <person name="Takami H."/>
        </authorList>
    </citation>
    <scope>NUCLEOTIDE SEQUENCE</scope>
    <source>
        <strain evidence="2">Expedition CK06-06</strain>
    </source>
</reference>
<feature type="region of interest" description="Disordered" evidence="1">
    <location>
        <begin position="13"/>
        <end position="34"/>
    </location>
</feature>
<dbReference type="EMBL" id="BART01015027">
    <property type="protein sequence ID" value="GAG79575.1"/>
    <property type="molecule type" value="Genomic_DNA"/>
</dbReference>
<protein>
    <submittedName>
        <fullName evidence="2">Uncharacterized protein</fullName>
    </submittedName>
</protein>
<accession>X1AAU5</accession>